<name>A0A822Z377_NELNU</name>
<sequence length="92" mass="10358">MEAMFRISSTPSPIPSFGSFVVKNSRFWLKGREPIRKLSAISHDGPVPCNSANLVCFSYSSFPFVYSSSVTLLYHKTCFFFKSLENLGLFFG</sequence>
<dbReference type="EMBL" id="DUZY01000005">
    <property type="protein sequence ID" value="DAD38963.1"/>
    <property type="molecule type" value="Genomic_DNA"/>
</dbReference>
<keyword evidence="2" id="KW-1185">Reference proteome</keyword>
<evidence type="ECO:0000313" key="2">
    <source>
        <dbReference type="Proteomes" id="UP000607653"/>
    </source>
</evidence>
<accession>A0A822Z377</accession>
<comment type="caution">
    <text evidence="1">The sequence shown here is derived from an EMBL/GenBank/DDBJ whole genome shotgun (WGS) entry which is preliminary data.</text>
</comment>
<dbReference type="AlphaFoldDB" id="A0A822Z377"/>
<organism evidence="1 2">
    <name type="scientific">Nelumbo nucifera</name>
    <name type="common">Sacred lotus</name>
    <dbReference type="NCBI Taxonomy" id="4432"/>
    <lineage>
        <taxon>Eukaryota</taxon>
        <taxon>Viridiplantae</taxon>
        <taxon>Streptophyta</taxon>
        <taxon>Embryophyta</taxon>
        <taxon>Tracheophyta</taxon>
        <taxon>Spermatophyta</taxon>
        <taxon>Magnoliopsida</taxon>
        <taxon>Proteales</taxon>
        <taxon>Nelumbonaceae</taxon>
        <taxon>Nelumbo</taxon>
    </lineage>
</organism>
<proteinExistence type="predicted"/>
<dbReference type="Proteomes" id="UP000607653">
    <property type="component" value="Unassembled WGS sequence"/>
</dbReference>
<gene>
    <name evidence="1" type="ORF">HUJ06_013285</name>
</gene>
<evidence type="ECO:0000313" key="1">
    <source>
        <dbReference type="EMBL" id="DAD38963.1"/>
    </source>
</evidence>
<reference evidence="1 2" key="1">
    <citation type="journal article" date="2020" name="Mol. Biol. Evol.">
        <title>Distinct Expression and Methylation Patterns for Genes with Different Fates following a Single Whole-Genome Duplication in Flowering Plants.</title>
        <authorList>
            <person name="Shi T."/>
            <person name="Rahmani R.S."/>
            <person name="Gugger P.F."/>
            <person name="Wang M."/>
            <person name="Li H."/>
            <person name="Zhang Y."/>
            <person name="Li Z."/>
            <person name="Wang Q."/>
            <person name="Van de Peer Y."/>
            <person name="Marchal K."/>
            <person name="Chen J."/>
        </authorList>
    </citation>
    <scope>NUCLEOTIDE SEQUENCE [LARGE SCALE GENOMIC DNA]</scope>
    <source>
        <tissue evidence="1">Leaf</tissue>
    </source>
</reference>
<protein>
    <submittedName>
        <fullName evidence="1">Uncharacterized protein</fullName>
    </submittedName>
</protein>